<dbReference type="EMBL" id="JAGYWB010000009">
    <property type="protein sequence ID" value="KAI0510906.1"/>
    <property type="molecule type" value="Genomic_DNA"/>
</dbReference>
<accession>A0A8T3BD36</accession>
<dbReference type="Proteomes" id="UP000829196">
    <property type="component" value="Unassembled WGS sequence"/>
</dbReference>
<comment type="caution">
    <text evidence="1">The sequence shown here is derived from an EMBL/GenBank/DDBJ whole genome shotgun (WGS) entry which is preliminary data.</text>
</comment>
<name>A0A8T3BD36_DENNO</name>
<proteinExistence type="predicted"/>
<sequence length="52" mass="6313">MMEQRWRSPNKKSTTHTRNRRIILTKLASKLGSNQRICIFKHIRSKRKHILL</sequence>
<gene>
    <name evidence="1" type="ORF">KFK09_011517</name>
</gene>
<dbReference type="AlphaFoldDB" id="A0A8T3BD36"/>
<reference evidence="1" key="1">
    <citation type="journal article" date="2022" name="Front. Genet.">
        <title>Chromosome-Scale Assembly of the Dendrobium nobile Genome Provides Insights Into the Molecular Mechanism of the Biosynthesis of the Medicinal Active Ingredient of Dendrobium.</title>
        <authorList>
            <person name="Xu Q."/>
            <person name="Niu S.-C."/>
            <person name="Li K.-L."/>
            <person name="Zheng P.-J."/>
            <person name="Zhang X.-J."/>
            <person name="Jia Y."/>
            <person name="Liu Y."/>
            <person name="Niu Y.-X."/>
            <person name="Yu L.-H."/>
            <person name="Chen D.-F."/>
            <person name="Zhang G.-Q."/>
        </authorList>
    </citation>
    <scope>NUCLEOTIDE SEQUENCE</scope>
    <source>
        <tissue evidence="1">Leaf</tissue>
    </source>
</reference>
<evidence type="ECO:0000313" key="1">
    <source>
        <dbReference type="EMBL" id="KAI0510906.1"/>
    </source>
</evidence>
<keyword evidence="2" id="KW-1185">Reference proteome</keyword>
<evidence type="ECO:0000313" key="2">
    <source>
        <dbReference type="Proteomes" id="UP000829196"/>
    </source>
</evidence>
<organism evidence="1 2">
    <name type="scientific">Dendrobium nobile</name>
    <name type="common">Orchid</name>
    <dbReference type="NCBI Taxonomy" id="94219"/>
    <lineage>
        <taxon>Eukaryota</taxon>
        <taxon>Viridiplantae</taxon>
        <taxon>Streptophyta</taxon>
        <taxon>Embryophyta</taxon>
        <taxon>Tracheophyta</taxon>
        <taxon>Spermatophyta</taxon>
        <taxon>Magnoliopsida</taxon>
        <taxon>Liliopsida</taxon>
        <taxon>Asparagales</taxon>
        <taxon>Orchidaceae</taxon>
        <taxon>Epidendroideae</taxon>
        <taxon>Malaxideae</taxon>
        <taxon>Dendrobiinae</taxon>
        <taxon>Dendrobium</taxon>
    </lineage>
</organism>
<protein>
    <submittedName>
        <fullName evidence="1">Uncharacterized protein</fullName>
    </submittedName>
</protein>